<dbReference type="InterPro" id="IPR051915">
    <property type="entry name" value="Cellulose_Degrad_GH3"/>
</dbReference>
<gene>
    <name evidence="6" type="ORF">NX782_07845</name>
</gene>
<evidence type="ECO:0000256" key="1">
    <source>
        <dbReference type="ARBA" id="ARBA00022801"/>
    </source>
</evidence>
<dbReference type="Gene3D" id="2.60.120.430">
    <property type="entry name" value="Galactose-binding lectin"/>
    <property type="match status" value="1"/>
</dbReference>
<dbReference type="InterPro" id="IPR041443">
    <property type="entry name" value="Exop_C"/>
</dbReference>
<reference evidence="6 7" key="1">
    <citation type="submission" date="2022-08" db="EMBL/GenBank/DDBJ databases">
        <title>Reclassification of Massilia species as members of the genera Telluria, Duganella, Pseudoduganella, Mokoshia gen. nov. and Zemynaea gen. nov. using orthogonal and non-orthogonal genome-based approaches.</title>
        <authorList>
            <person name="Bowman J.P."/>
        </authorList>
    </citation>
    <scope>NUCLEOTIDE SEQUENCE [LARGE SCALE GENOMIC DNA]</scope>
    <source>
        <strain evidence="6 7">LMG 28164</strain>
    </source>
</reference>
<dbReference type="SUPFAM" id="SSF51445">
    <property type="entry name" value="(Trans)glycosidases"/>
    <property type="match status" value="1"/>
</dbReference>
<evidence type="ECO:0000259" key="5">
    <source>
        <dbReference type="Pfam" id="PF18559"/>
    </source>
</evidence>
<dbReference type="EMBL" id="JANUGX010000007">
    <property type="protein sequence ID" value="MCS0589116.1"/>
    <property type="molecule type" value="Genomic_DNA"/>
</dbReference>
<dbReference type="Pfam" id="PF01915">
    <property type="entry name" value="Glyco_hydro_3_C"/>
    <property type="match status" value="1"/>
</dbReference>
<dbReference type="InterPro" id="IPR001764">
    <property type="entry name" value="Glyco_hydro_3_N"/>
</dbReference>
<evidence type="ECO:0000313" key="6">
    <source>
        <dbReference type="EMBL" id="MCS0589116.1"/>
    </source>
</evidence>
<dbReference type="Proteomes" id="UP001205560">
    <property type="component" value="Unassembled WGS sequence"/>
</dbReference>
<dbReference type="InterPro" id="IPR002772">
    <property type="entry name" value="Glyco_hydro_3_C"/>
</dbReference>
<feature type="signal peptide" evidence="2">
    <location>
        <begin position="1"/>
        <end position="22"/>
    </location>
</feature>
<evidence type="ECO:0000259" key="3">
    <source>
        <dbReference type="Pfam" id="PF00933"/>
    </source>
</evidence>
<accession>A0ABT2A4J2</accession>
<dbReference type="Gene3D" id="3.20.20.300">
    <property type="entry name" value="Glycoside hydrolase, family 3, N-terminal domain"/>
    <property type="match status" value="1"/>
</dbReference>
<keyword evidence="7" id="KW-1185">Reference proteome</keyword>
<dbReference type="PRINTS" id="PR00133">
    <property type="entry name" value="GLHYDRLASE3"/>
</dbReference>
<dbReference type="PANTHER" id="PTHR30620">
    <property type="entry name" value="PERIPLASMIC BETA-GLUCOSIDASE-RELATED"/>
    <property type="match status" value="1"/>
</dbReference>
<organism evidence="6 7">
    <name type="scientific">Massilia norwichensis</name>
    <dbReference type="NCBI Taxonomy" id="1442366"/>
    <lineage>
        <taxon>Bacteria</taxon>
        <taxon>Pseudomonadati</taxon>
        <taxon>Pseudomonadota</taxon>
        <taxon>Betaproteobacteria</taxon>
        <taxon>Burkholderiales</taxon>
        <taxon>Oxalobacteraceae</taxon>
        <taxon>Telluria group</taxon>
        <taxon>Massilia</taxon>
    </lineage>
</organism>
<sequence length="836" mass="87957">MHKQFRSSVLALSVALTLPAFAAQPAPKPLTDWPHIASAFKQDAALEARVAEILGKMTLAQKIGQMTQPEIKAVTPDDVRTYYLGSVLNGGGSWPNNNKHAKAADWVAMANAFYDASMATDMAIKVPVVWGTDAVHGHNNVYGATMFPHNIGLGAARDPKLIGEIGAATARAVRATGIAWVFGPTLAVVRDDRWGRTYESYAEDPMLVHDYAGVYVKGMQDRFKSDANTIATAKHFMGDGGTDQGKDRGVNLSSARDMMNIHAQGYYTALAAGAQTVMASFNSWNDVAAGKDYGKVHGSRDMLTGILKEKMGFDGFVVTDWNGHGEVAGCTAASCAQAINAGVDMVMVTDEWKVFIKNTMADVEAGRIPMARIDDAVSRILRVKLRAGLFGKRPSQNAYAGKDAALQDRELARRAVRESLVLLKNEGPALPLAAGKKLLVVGKAADSMAHQTGGWALTWQGTSNTNADFPNADTILAGIRAAAGDARVRFSPDGKDVNPADYDAVIAVIGEGPYAEGDGDIGPSGTLRHSSRYPEDLAVLQQVAGKGKPVVTVFLSGRPLWVNDLMNLSDTFIAAWLPGTEGKGVSDLLVAAKGAKSYDFRGTLSFSWPKTVCQTPLNVGDANYAPLFAYGYGLKRGSRSQIGKLDANYPAGGCGASNVYPLFGQADRASFPLQIRSGSTVQPLGADLNATVSLPGIKVETAQITTQQDAKLVTWTGPASFEAHGARALALPAAASKDAVLRFDTMVQAAPAGTVNIAMGGTALDATALFQRLAGKGKQVVKIPLACFTAKGADLATLDTPFSVASSGAFAAAIGNIDVVGGGAGDQDSLRCEALK</sequence>
<name>A0ABT2A4J2_9BURK</name>
<dbReference type="Pfam" id="PF00933">
    <property type="entry name" value="Glyco_hydro_3"/>
    <property type="match status" value="1"/>
</dbReference>
<evidence type="ECO:0000259" key="4">
    <source>
        <dbReference type="Pfam" id="PF01915"/>
    </source>
</evidence>
<feature type="domain" description="ExoP galactose-binding-like" evidence="5">
    <location>
        <begin position="689"/>
        <end position="817"/>
    </location>
</feature>
<feature type="chain" id="PRO_5045406010" evidence="2">
    <location>
        <begin position="23"/>
        <end position="836"/>
    </location>
</feature>
<feature type="domain" description="Glycoside hydrolase family 3 C-terminal" evidence="4">
    <location>
        <begin position="420"/>
        <end position="634"/>
    </location>
</feature>
<proteinExistence type="predicted"/>
<dbReference type="GO" id="GO:0016787">
    <property type="term" value="F:hydrolase activity"/>
    <property type="evidence" value="ECO:0007669"/>
    <property type="project" value="UniProtKB-KW"/>
</dbReference>
<dbReference type="InterPro" id="IPR017853">
    <property type="entry name" value="GH"/>
</dbReference>
<dbReference type="Pfam" id="PF18559">
    <property type="entry name" value="Exop_C"/>
    <property type="match status" value="1"/>
</dbReference>
<protein>
    <submittedName>
        <fullName evidence="6">Glycoside hydrolase family 3 C-terminal domain-containing protein</fullName>
    </submittedName>
</protein>
<evidence type="ECO:0000256" key="2">
    <source>
        <dbReference type="SAM" id="SignalP"/>
    </source>
</evidence>
<dbReference type="PANTHER" id="PTHR30620:SF77">
    <property type="entry name" value="LYSOSOMAL BETA GLUCOSIDASE-LIKE"/>
    <property type="match status" value="1"/>
</dbReference>
<dbReference type="SUPFAM" id="SSF52279">
    <property type="entry name" value="Beta-D-glucan exohydrolase, C-terminal domain"/>
    <property type="match status" value="1"/>
</dbReference>
<comment type="caution">
    <text evidence="6">The sequence shown here is derived from an EMBL/GenBank/DDBJ whole genome shotgun (WGS) entry which is preliminary data.</text>
</comment>
<dbReference type="InterPro" id="IPR036962">
    <property type="entry name" value="Glyco_hydro_3_N_sf"/>
</dbReference>
<keyword evidence="2" id="KW-0732">Signal</keyword>
<feature type="domain" description="Glycoside hydrolase family 3 N-terminal" evidence="3">
    <location>
        <begin position="58"/>
        <end position="383"/>
    </location>
</feature>
<dbReference type="InterPro" id="IPR036881">
    <property type="entry name" value="Glyco_hydro_3_C_sf"/>
</dbReference>
<evidence type="ECO:0000313" key="7">
    <source>
        <dbReference type="Proteomes" id="UP001205560"/>
    </source>
</evidence>
<dbReference type="RefSeq" id="WP_258844887.1">
    <property type="nucleotide sequence ID" value="NZ_JANUGX010000007.1"/>
</dbReference>
<keyword evidence="1 6" id="KW-0378">Hydrolase</keyword>
<dbReference type="Gene3D" id="3.40.50.1700">
    <property type="entry name" value="Glycoside hydrolase family 3 C-terminal domain"/>
    <property type="match status" value="1"/>
</dbReference>